<gene>
    <name evidence="2" type="ORF">GBAR_LOCUS21889</name>
</gene>
<keyword evidence="3" id="KW-1185">Reference proteome</keyword>
<keyword evidence="1" id="KW-0472">Membrane</keyword>
<keyword evidence="1" id="KW-0812">Transmembrane</keyword>
<keyword evidence="1" id="KW-1133">Transmembrane helix</keyword>
<protein>
    <recommendedName>
        <fullName evidence="4">Transmembrane protein</fullName>
    </recommendedName>
</protein>
<evidence type="ECO:0000256" key="1">
    <source>
        <dbReference type="SAM" id="Phobius"/>
    </source>
</evidence>
<reference evidence="2" key="1">
    <citation type="submission" date="2023-03" db="EMBL/GenBank/DDBJ databases">
        <authorList>
            <person name="Steffen K."/>
            <person name="Cardenas P."/>
        </authorList>
    </citation>
    <scope>NUCLEOTIDE SEQUENCE</scope>
</reference>
<organism evidence="2 3">
    <name type="scientific">Geodia barretti</name>
    <name type="common">Barrett's horny sponge</name>
    <dbReference type="NCBI Taxonomy" id="519541"/>
    <lineage>
        <taxon>Eukaryota</taxon>
        <taxon>Metazoa</taxon>
        <taxon>Porifera</taxon>
        <taxon>Demospongiae</taxon>
        <taxon>Heteroscleromorpha</taxon>
        <taxon>Tetractinellida</taxon>
        <taxon>Astrophorina</taxon>
        <taxon>Geodiidae</taxon>
        <taxon>Geodia</taxon>
    </lineage>
</organism>
<feature type="transmembrane region" description="Helical" evidence="1">
    <location>
        <begin position="159"/>
        <end position="185"/>
    </location>
</feature>
<evidence type="ECO:0000313" key="3">
    <source>
        <dbReference type="Proteomes" id="UP001174909"/>
    </source>
</evidence>
<sequence length="188" mass="19846">MATNDSAVLERMHREEERTALLSGASISSRVSLSGVRRSGVVDKCYTFTTLLCAFAFPLLGICIVILGAIIADFSSGANVAGGAYVGGGTAELVLGACLILRLLFNLCKLSRRSCGETTNCVLFLALTFAFLVWCGVAFSLCLAVILNGLNYHEDRRETTAMVLSCISLVLVLVFGASACCWAGCPAD</sequence>
<dbReference type="EMBL" id="CASHTH010003032">
    <property type="protein sequence ID" value="CAI8039361.1"/>
    <property type="molecule type" value="Genomic_DNA"/>
</dbReference>
<feature type="transmembrane region" description="Helical" evidence="1">
    <location>
        <begin position="46"/>
        <end position="72"/>
    </location>
</feature>
<dbReference type="Proteomes" id="UP001174909">
    <property type="component" value="Unassembled WGS sequence"/>
</dbReference>
<evidence type="ECO:0000313" key="2">
    <source>
        <dbReference type="EMBL" id="CAI8039361.1"/>
    </source>
</evidence>
<accession>A0AA35T258</accession>
<name>A0AA35T258_GEOBA</name>
<proteinExistence type="predicted"/>
<feature type="transmembrane region" description="Helical" evidence="1">
    <location>
        <begin position="121"/>
        <end position="147"/>
    </location>
</feature>
<dbReference type="AlphaFoldDB" id="A0AA35T258"/>
<feature type="transmembrane region" description="Helical" evidence="1">
    <location>
        <begin position="84"/>
        <end position="105"/>
    </location>
</feature>
<comment type="caution">
    <text evidence="2">The sequence shown here is derived from an EMBL/GenBank/DDBJ whole genome shotgun (WGS) entry which is preliminary data.</text>
</comment>
<evidence type="ECO:0008006" key="4">
    <source>
        <dbReference type="Google" id="ProtNLM"/>
    </source>
</evidence>